<gene>
    <name evidence="3" type="ORF">LKD32_10040</name>
</gene>
<dbReference type="Gene3D" id="3.30.460.10">
    <property type="entry name" value="Beta Polymerase, domain 2"/>
    <property type="match status" value="1"/>
</dbReference>
<proteinExistence type="predicted"/>
<dbReference type="SUPFAM" id="SSF81301">
    <property type="entry name" value="Nucleotidyltransferase"/>
    <property type="match status" value="1"/>
</dbReference>
<comment type="caution">
    <text evidence="3">The sequence shown here is derived from an EMBL/GenBank/DDBJ whole genome shotgun (WGS) entry which is preliminary data.</text>
</comment>
<sequence length="221" mass="25282">MNIPDAYSQLDQWNSVMFLYDSALKAINTKIEILNGEFVHIYGHTPIEHIKSRLKTPESIVKKLKGDGHEVTIENMVEKLSDIAGIRIICSFTQDIYKIADMIARQKDVTVLYVKDYIKQPKPNGYKSYHMVVTIPIYLTEGPVETKVEIQIRTVAMDFWASLEHKIYYKFEGNAPDFLEAELKACADMVDMLDAKMFSLNQSILALGQDGLENVQEQKDK</sequence>
<protein>
    <submittedName>
        <fullName evidence="3">GTP pyrophosphokinase family protein</fullName>
    </submittedName>
</protein>
<dbReference type="Proteomes" id="UP001198962">
    <property type="component" value="Unassembled WGS sequence"/>
</dbReference>
<dbReference type="InterPro" id="IPR043519">
    <property type="entry name" value="NT_sf"/>
</dbReference>
<evidence type="ECO:0000313" key="4">
    <source>
        <dbReference type="Proteomes" id="UP001198962"/>
    </source>
</evidence>
<reference evidence="3" key="1">
    <citation type="submission" date="2021-10" db="EMBL/GenBank/DDBJ databases">
        <title>Anaerobic single-cell dispensing facilitates the cultivation of human gut bacteria.</title>
        <authorList>
            <person name="Afrizal A."/>
        </authorList>
    </citation>
    <scope>NUCLEOTIDE SEQUENCE</scope>
    <source>
        <strain evidence="3">CLA-AA-H274</strain>
    </source>
</reference>
<organism evidence="3 4">
    <name type="scientific">Brotaphodocola catenula</name>
    <dbReference type="NCBI Taxonomy" id="2885361"/>
    <lineage>
        <taxon>Bacteria</taxon>
        <taxon>Bacillati</taxon>
        <taxon>Bacillota</taxon>
        <taxon>Clostridia</taxon>
        <taxon>Lachnospirales</taxon>
        <taxon>Lachnospiraceae</taxon>
        <taxon>Brotaphodocola</taxon>
    </lineage>
</organism>
<dbReference type="PANTHER" id="PTHR47837:SF2">
    <property type="entry name" value="GTP PYROPHOSPHOKINASE YWAC"/>
    <property type="match status" value="1"/>
</dbReference>
<dbReference type="Gene3D" id="1.10.287.860">
    <property type="entry name" value="Nucleotidyltransferase"/>
    <property type="match status" value="1"/>
</dbReference>
<dbReference type="InterPro" id="IPR007685">
    <property type="entry name" value="RelA_SpoT"/>
</dbReference>
<evidence type="ECO:0000256" key="1">
    <source>
        <dbReference type="ARBA" id="ARBA00004976"/>
    </source>
</evidence>
<dbReference type="CDD" id="cd05399">
    <property type="entry name" value="NT_Rel-Spo_like"/>
    <property type="match status" value="1"/>
</dbReference>
<evidence type="ECO:0000259" key="2">
    <source>
        <dbReference type="SMART" id="SM00954"/>
    </source>
</evidence>
<dbReference type="Pfam" id="PF04607">
    <property type="entry name" value="RelA_SpoT"/>
    <property type="match status" value="1"/>
</dbReference>
<feature type="domain" description="RelA/SpoT" evidence="2">
    <location>
        <begin position="52"/>
        <end position="175"/>
    </location>
</feature>
<dbReference type="PANTHER" id="PTHR47837">
    <property type="entry name" value="GTP PYROPHOSPHOKINASE YJBM"/>
    <property type="match status" value="1"/>
</dbReference>
<comment type="pathway">
    <text evidence="1">Purine metabolism; ppGpp biosynthesis; ppGpp from GTP: step 1/2.</text>
</comment>
<dbReference type="RefSeq" id="WP_177978216.1">
    <property type="nucleotide sequence ID" value="NZ_JAJEPU010000028.1"/>
</dbReference>
<dbReference type="EMBL" id="JAJEPU010000028">
    <property type="protein sequence ID" value="MCC2165210.1"/>
    <property type="molecule type" value="Genomic_DNA"/>
</dbReference>
<dbReference type="SMART" id="SM00954">
    <property type="entry name" value="RelA_SpoT"/>
    <property type="match status" value="1"/>
</dbReference>
<dbReference type="AlphaFoldDB" id="A0AAE3DIN5"/>
<name>A0AAE3DIN5_9FIRM</name>
<evidence type="ECO:0000313" key="3">
    <source>
        <dbReference type="EMBL" id="MCC2165210.1"/>
    </source>
</evidence>
<accession>A0AAE3DIN5</accession>
<dbReference type="InterPro" id="IPR052366">
    <property type="entry name" value="GTP_Pyrophosphokinase"/>
</dbReference>
<keyword evidence="4" id="KW-1185">Reference proteome</keyword>
<dbReference type="GO" id="GO:0015969">
    <property type="term" value="P:guanosine tetraphosphate metabolic process"/>
    <property type="evidence" value="ECO:0007669"/>
    <property type="project" value="InterPro"/>
</dbReference>